<sequence>MAEAVVFRETQRMRQVWIWLLLGVIGVSGLAAGSGAGLVVAVPVAALFYAIRLTTEVREDGVYVRFAPFHRSFRRIPFDEIEEAEATEFGLLTYGGIGIRWTLNTVAYMTDRGSGVKLHRNAAKSVVVGSQRTDELLAAIDARSE</sequence>
<protein>
    <submittedName>
        <fullName evidence="2">DUF6141 family protein</fullName>
    </submittedName>
</protein>
<dbReference type="EMBL" id="JAOPKB010000003">
    <property type="protein sequence ID" value="MCU4972796.1"/>
    <property type="molecule type" value="Genomic_DNA"/>
</dbReference>
<dbReference type="Pfam" id="PF19638">
    <property type="entry name" value="DUF6141"/>
    <property type="match status" value="1"/>
</dbReference>
<reference evidence="2 4" key="1">
    <citation type="submission" date="2022-09" db="EMBL/GenBank/DDBJ databases">
        <title>Enrichment on poylsaccharides allowed isolation of novel metabolic and taxonomic groups of Haloarchaea.</title>
        <authorList>
            <person name="Sorokin D.Y."/>
            <person name="Elcheninov A.G."/>
            <person name="Khizhniak T.V."/>
            <person name="Kolganova T.V."/>
            <person name="Kublanov I.V."/>
        </authorList>
    </citation>
    <scope>NUCLEOTIDE SEQUENCE</scope>
    <source>
        <strain evidence="3 4">AArc-m2/3/4</strain>
        <strain evidence="2">AArc-xg1-1</strain>
    </source>
</reference>
<evidence type="ECO:0000313" key="4">
    <source>
        <dbReference type="Proteomes" id="UP001320972"/>
    </source>
</evidence>
<dbReference type="InterPro" id="IPR046139">
    <property type="entry name" value="DUF6141"/>
</dbReference>
<evidence type="ECO:0000313" key="3">
    <source>
        <dbReference type="EMBL" id="MCU4972796.1"/>
    </source>
</evidence>
<keyword evidence="4" id="KW-1185">Reference proteome</keyword>
<comment type="caution">
    <text evidence="2">The sequence shown here is derived from an EMBL/GenBank/DDBJ whole genome shotgun (WGS) entry which is preliminary data.</text>
</comment>
<proteinExistence type="predicted"/>
<name>A0AAP3E0M7_9EURY</name>
<evidence type="ECO:0000313" key="2">
    <source>
        <dbReference type="EMBL" id="MCU4740556.1"/>
    </source>
</evidence>
<accession>A0AAP3E0M7</accession>
<evidence type="ECO:0000256" key="1">
    <source>
        <dbReference type="SAM" id="Phobius"/>
    </source>
</evidence>
<keyword evidence="1" id="KW-0812">Transmembrane</keyword>
<dbReference type="Proteomes" id="UP001321018">
    <property type="component" value="Unassembled WGS sequence"/>
</dbReference>
<dbReference type="EMBL" id="JAOPKA010000002">
    <property type="protein sequence ID" value="MCU4740556.1"/>
    <property type="molecule type" value="Genomic_DNA"/>
</dbReference>
<keyword evidence="1" id="KW-0472">Membrane</keyword>
<gene>
    <name evidence="3" type="ORF">OB955_08590</name>
    <name evidence="2" type="ORF">OB960_03980</name>
</gene>
<dbReference type="Proteomes" id="UP001320972">
    <property type="component" value="Unassembled WGS sequence"/>
</dbReference>
<feature type="transmembrane region" description="Helical" evidence="1">
    <location>
        <begin position="16"/>
        <end position="49"/>
    </location>
</feature>
<organism evidence="2 5">
    <name type="scientific">Natronoglomus mannanivorans</name>
    <dbReference type="NCBI Taxonomy" id="2979990"/>
    <lineage>
        <taxon>Archaea</taxon>
        <taxon>Methanobacteriati</taxon>
        <taxon>Methanobacteriota</taxon>
        <taxon>Stenosarchaea group</taxon>
        <taxon>Halobacteria</taxon>
        <taxon>Halobacteriales</taxon>
        <taxon>Natrialbaceae</taxon>
        <taxon>Natronoglomus</taxon>
    </lineage>
</organism>
<evidence type="ECO:0000313" key="5">
    <source>
        <dbReference type="Proteomes" id="UP001321018"/>
    </source>
</evidence>
<dbReference type="RefSeq" id="WP_338002402.1">
    <property type="nucleotide sequence ID" value="NZ_JAOPKA010000002.1"/>
</dbReference>
<keyword evidence="1" id="KW-1133">Transmembrane helix</keyword>
<dbReference type="AlphaFoldDB" id="A0AAP3E0M7"/>